<accession>A0ABW8DB09</accession>
<gene>
    <name evidence="1" type="ORF">ACD661_15170</name>
</gene>
<evidence type="ECO:0000313" key="2">
    <source>
        <dbReference type="Proteomes" id="UP001615550"/>
    </source>
</evidence>
<organism evidence="1 2">
    <name type="scientific">Legionella lytica</name>
    <dbReference type="NCBI Taxonomy" id="96232"/>
    <lineage>
        <taxon>Bacteria</taxon>
        <taxon>Pseudomonadati</taxon>
        <taxon>Pseudomonadota</taxon>
        <taxon>Gammaproteobacteria</taxon>
        <taxon>Legionellales</taxon>
        <taxon>Legionellaceae</taxon>
        <taxon>Legionella</taxon>
    </lineage>
</organism>
<proteinExistence type="predicted"/>
<evidence type="ECO:0000313" key="1">
    <source>
        <dbReference type="EMBL" id="MFJ1269900.1"/>
    </source>
</evidence>
<evidence type="ECO:0008006" key="3">
    <source>
        <dbReference type="Google" id="ProtNLM"/>
    </source>
</evidence>
<sequence length="304" mass="34613">MIRRTRAAFFNCSVNRLSVAAPKKVAKFNLVRIHSFDHDGCVGTPFLDPCDVPGMHIDLLDHLKANQLQFPALECMMIFSNRQSLKKDCKNALFNNNNLALQVIPALAKKYNVYFDPLLLTDISLNQKPGTTYCKLIESAQKMQIKLNDKISPKELEQLAALVPIDYVYSTDKVNILYAQAHRAACFFPQSRIELNVYDDLSKAVLTPCYEFYKCYPELLPENVVVNFTQYDTVIEELPKPQLLYSIRGSGKLNPLYYQTIKKMEDRALAEEGEHLSEYTFSNYLSPTTLFEGEPLITASSTKL</sequence>
<dbReference type="Proteomes" id="UP001615550">
    <property type="component" value="Unassembled WGS sequence"/>
</dbReference>
<comment type="caution">
    <text evidence="1">The sequence shown here is derived from an EMBL/GenBank/DDBJ whole genome shotgun (WGS) entry which is preliminary data.</text>
</comment>
<protein>
    <recommendedName>
        <fullName evidence="3">Dot/Icm T4SS effector</fullName>
    </recommendedName>
</protein>
<dbReference type="RefSeq" id="WP_400188715.1">
    <property type="nucleotide sequence ID" value="NZ_JBGORX010000010.1"/>
</dbReference>
<name>A0ABW8DB09_9GAMM</name>
<keyword evidence="2" id="KW-1185">Reference proteome</keyword>
<reference evidence="1 2" key="1">
    <citation type="submission" date="2024-08" db="EMBL/GenBank/DDBJ databases">
        <title>Draft Genome Sequence of Legionella lytica strain DSB2004, Isolated From a Fire Sprinkler System.</title>
        <authorList>
            <person name="Everhart A.D."/>
            <person name="Kidane D.T."/>
            <person name="Farone A.L."/>
            <person name="Farone M.B."/>
        </authorList>
    </citation>
    <scope>NUCLEOTIDE SEQUENCE [LARGE SCALE GENOMIC DNA]</scope>
    <source>
        <strain evidence="1 2">DSB2004</strain>
    </source>
</reference>
<dbReference type="EMBL" id="JBGORX010000010">
    <property type="protein sequence ID" value="MFJ1269900.1"/>
    <property type="molecule type" value="Genomic_DNA"/>
</dbReference>